<organism evidence="2 4">
    <name type="scientific">Didymodactylos carnosus</name>
    <dbReference type="NCBI Taxonomy" id="1234261"/>
    <lineage>
        <taxon>Eukaryota</taxon>
        <taxon>Metazoa</taxon>
        <taxon>Spiralia</taxon>
        <taxon>Gnathifera</taxon>
        <taxon>Rotifera</taxon>
        <taxon>Eurotatoria</taxon>
        <taxon>Bdelloidea</taxon>
        <taxon>Philodinida</taxon>
        <taxon>Philodinidae</taxon>
        <taxon>Didymodactylos</taxon>
    </lineage>
</organism>
<protein>
    <submittedName>
        <fullName evidence="2">Uncharacterized protein</fullName>
    </submittedName>
</protein>
<accession>A0A8S2DJF1</accession>
<keyword evidence="1" id="KW-0175">Coiled coil</keyword>
<gene>
    <name evidence="2" type="ORF">OVA965_LOCUS11749</name>
    <name evidence="3" type="ORF">TMI583_LOCUS11753</name>
</gene>
<name>A0A8S2DJF1_9BILA</name>
<sequence length="292" mass="33245">MCPYKCQYKQRNLPNPLAVELLSRLKCGYFQINCNKCQLKYQRKDRHSATLCLQNQIKNQNGLFESRLTAATNDFKLQIELLMNSDKEKQTLIQNLALEIQISKNKITQQQEIITRLEQNDQKKEATIKKLNQVIETLQDVRKVIQFDNIPNATKVIGLVPNGYCGTNWNNVAHMHISTAQEYDKQGYCFTNAFSPSNKYVAFNSGGNSMSILSTTNMKTFTAESFEASSATNNDLNFTISALRNGHELCRKAVTLTNALTLITLNWTNIDTIRFQIPAEKYIAVSRINLLS</sequence>
<evidence type="ECO:0000313" key="4">
    <source>
        <dbReference type="Proteomes" id="UP000677228"/>
    </source>
</evidence>
<dbReference type="EMBL" id="CAJNOK010004605">
    <property type="protein sequence ID" value="CAF0943259.1"/>
    <property type="molecule type" value="Genomic_DNA"/>
</dbReference>
<dbReference type="EMBL" id="CAJOBA010004610">
    <property type="protein sequence ID" value="CAF3718059.1"/>
    <property type="molecule type" value="Genomic_DNA"/>
</dbReference>
<reference evidence="2" key="1">
    <citation type="submission" date="2021-02" db="EMBL/GenBank/DDBJ databases">
        <authorList>
            <person name="Nowell W R."/>
        </authorList>
    </citation>
    <scope>NUCLEOTIDE SEQUENCE</scope>
</reference>
<feature type="coiled-coil region" evidence="1">
    <location>
        <begin position="100"/>
        <end position="134"/>
    </location>
</feature>
<dbReference type="Proteomes" id="UP000682733">
    <property type="component" value="Unassembled WGS sequence"/>
</dbReference>
<evidence type="ECO:0000256" key="1">
    <source>
        <dbReference type="SAM" id="Coils"/>
    </source>
</evidence>
<comment type="caution">
    <text evidence="2">The sequence shown here is derived from an EMBL/GenBank/DDBJ whole genome shotgun (WGS) entry which is preliminary data.</text>
</comment>
<evidence type="ECO:0000313" key="2">
    <source>
        <dbReference type="EMBL" id="CAF0943259.1"/>
    </source>
</evidence>
<evidence type="ECO:0000313" key="3">
    <source>
        <dbReference type="EMBL" id="CAF3718059.1"/>
    </source>
</evidence>
<proteinExistence type="predicted"/>
<dbReference type="Proteomes" id="UP000677228">
    <property type="component" value="Unassembled WGS sequence"/>
</dbReference>
<dbReference type="AlphaFoldDB" id="A0A8S2DJF1"/>